<feature type="transmembrane region" description="Helical" evidence="2">
    <location>
        <begin position="155"/>
        <end position="178"/>
    </location>
</feature>
<evidence type="ECO:0000313" key="4">
    <source>
        <dbReference type="EMBL" id="MFD1947044.1"/>
    </source>
</evidence>
<keyword evidence="5" id="KW-1185">Reference proteome</keyword>
<dbReference type="InterPro" id="IPR021949">
    <property type="entry name" value="DUF3566_TM"/>
</dbReference>
<accession>A0ABW4TNJ3</accession>
<feature type="compositionally biased region" description="Basic and acidic residues" evidence="1">
    <location>
        <begin position="26"/>
        <end position="35"/>
    </location>
</feature>
<gene>
    <name evidence="4" type="ORF">ACFSDE_09580</name>
</gene>
<keyword evidence="2" id="KW-1133">Transmembrane helix</keyword>
<comment type="caution">
    <text evidence="4">The sequence shown here is derived from an EMBL/GenBank/DDBJ whole genome shotgun (WGS) entry which is preliminary data.</text>
</comment>
<dbReference type="Proteomes" id="UP001597351">
    <property type="component" value="Unassembled WGS sequence"/>
</dbReference>
<feature type="compositionally biased region" description="Low complexity" evidence="1">
    <location>
        <begin position="58"/>
        <end position="72"/>
    </location>
</feature>
<feature type="transmembrane region" description="Helical" evidence="2">
    <location>
        <begin position="94"/>
        <end position="116"/>
    </location>
</feature>
<evidence type="ECO:0000256" key="2">
    <source>
        <dbReference type="SAM" id="Phobius"/>
    </source>
</evidence>
<feature type="compositionally biased region" description="Basic and acidic residues" evidence="1">
    <location>
        <begin position="1"/>
        <end position="10"/>
    </location>
</feature>
<protein>
    <submittedName>
        <fullName evidence="4">DUF3566 domain-containing protein</fullName>
    </submittedName>
</protein>
<feature type="domain" description="DUF3566" evidence="3">
    <location>
        <begin position="75"/>
        <end position="194"/>
    </location>
</feature>
<keyword evidence="2" id="KW-0472">Membrane</keyword>
<reference evidence="5" key="1">
    <citation type="journal article" date="2019" name="Int. J. Syst. Evol. Microbiol.">
        <title>The Global Catalogue of Microorganisms (GCM) 10K type strain sequencing project: providing services to taxonomists for standard genome sequencing and annotation.</title>
        <authorList>
            <consortium name="The Broad Institute Genomics Platform"/>
            <consortium name="The Broad Institute Genome Sequencing Center for Infectious Disease"/>
            <person name="Wu L."/>
            <person name="Ma J."/>
        </authorList>
    </citation>
    <scope>NUCLEOTIDE SEQUENCE [LARGE SCALE GENOMIC DNA]</scope>
    <source>
        <strain evidence="5">CGMCC 1.12477</strain>
    </source>
</reference>
<proteinExistence type="predicted"/>
<evidence type="ECO:0000313" key="5">
    <source>
        <dbReference type="Proteomes" id="UP001597351"/>
    </source>
</evidence>
<evidence type="ECO:0000256" key="1">
    <source>
        <dbReference type="SAM" id="MobiDB-lite"/>
    </source>
</evidence>
<dbReference type="RefSeq" id="WP_343917769.1">
    <property type="nucleotide sequence ID" value="NZ_BAAAJT010000002.1"/>
</dbReference>
<dbReference type="EMBL" id="JBHUGD010000003">
    <property type="protein sequence ID" value="MFD1947044.1"/>
    <property type="molecule type" value="Genomic_DNA"/>
</dbReference>
<organism evidence="4 5">
    <name type="scientific">Nocardioides aestuarii</name>
    <dbReference type="NCBI Taxonomy" id="252231"/>
    <lineage>
        <taxon>Bacteria</taxon>
        <taxon>Bacillati</taxon>
        <taxon>Actinomycetota</taxon>
        <taxon>Actinomycetes</taxon>
        <taxon>Propionibacteriales</taxon>
        <taxon>Nocardioidaceae</taxon>
        <taxon>Nocardioides</taxon>
    </lineage>
</organism>
<feature type="compositionally biased region" description="Polar residues" evidence="1">
    <location>
        <begin position="15"/>
        <end position="25"/>
    </location>
</feature>
<feature type="region of interest" description="Disordered" evidence="1">
    <location>
        <begin position="1"/>
        <end position="77"/>
    </location>
</feature>
<name>A0ABW4TNJ3_9ACTN</name>
<sequence length="196" mass="20585">MTERTSERTAVRSGDSGSRADSTARSADRKDDDTAARPPLTERIQAKLAKAADEHRANAGTTTAATRADAGTKPPRRARLRLTRVDPWSVMKTSFLLAVAFGIVTVVSVFIVWSVLGAAGVWDSINATASDILGDEAAAGFDITSYIGTSRVMGFTMLVAVVDVVLLTAVATLGAFLYNMAAALLGGVEVTLAEDH</sequence>
<dbReference type="Pfam" id="PF12089">
    <property type="entry name" value="DUF3566"/>
    <property type="match status" value="1"/>
</dbReference>
<evidence type="ECO:0000259" key="3">
    <source>
        <dbReference type="Pfam" id="PF12089"/>
    </source>
</evidence>
<keyword evidence="2" id="KW-0812">Transmembrane</keyword>